<keyword evidence="1" id="KW-1133">Transmembrane helix</keyword>
<keyword evidence="1" id="KW-0472">Membrane</keyword>
<reference evidence="2" key="1">
    <citation type="submission" date="2021-09" db="EMBL/GenBank/DDBJ databases">
        <title>Fulvivirga sp. isolated from coastal sediment.</title>
        <authorList>
            <person name="Yu H."/>
        </authorList>
    </citation>
    <scope>NUCLEOTIDE SEQUENCE</scope>
    <source>
        <strain evidence="2">1062</strain>
    </source>
</reference>
<protein>
    <recommendedName>
        <fullName evidence="4">YbbR-like domain-containing protein</fullName>
    </recommendedName>
</protein>
<sequence>MAEFGDIIRDFRDGSTNRVRVILLCFLAATTFWFLNALNKEHTATIRYPLEFLYDQSTYVSVEELPEDVLINVNSIGWNLLKNSLGIKVSPLQIPIDNPVDTRKIAANTLPALISEQLNDFQLNYVLTDTLHLHIDRKLRNTVYLKVDTSRIVLAENTRIRSKVNITPDSVVLEGAASMIQALNDTIVINLDSDQINSDFDEIVGIDLPPGVAALNTNAVRISFQITEYVERSIRVPIQRQNFPDDSSWIAEPSEVLVRYRVDAEDDVDVNPSAFRIVADFNRMNQSDSLISPRIAAFPERLSGVRMDSLMVRIQHKK</sequence>
<dbReference type="Proteomes" id="UP001139409">
    <property type="component" value="Unassembled WGS sequence"/>
</dbReference>
<dbReference type="InterPro" id="IPR053154">
    <property type="entry name" value="c-di-AMP_regulator"/>
</dbReference>
<dbReference type="EMBL" id="JAIXNE010000006">
    <property type="protein sequence ID" value="MCA6078663.1"/>
    <property type="molecule type" value="Genomic_DNA"/>
</dbReference>
<keyword evidence="3" id="KW-1185">Reference proteome</keyword>
<gene>
    <name evidence="2" type="ORF">LDX50_27565</name>
</gene>
<keyword evidence="1" id="KW-0812">Transmembrane</keyword>
<accession>A0A9X1KZ90</accession>
<proteinExistence type="predicted"/>
<dbReference type="RefSeq" id="WP_225699516.1">
    <property type="nucleotide sequence ID" value="NZ_JAIXNE010000006.1"/>
</dbReference>
<evidence type="ECO:0000313" key="3">
    <source>
        <dbReference type="Proteomes" id="UP001139409"/>
    </source>
</evidence>
<feature type="transmembrane region" description="Helical" evidence="1">
    <location>
        <begin position="21"/>
        <end position="38"/>
    </location>
</feature>
<organism evidence="2 3">
    <name type="scientific">Fulvivirga sedimenti</name>
    <dbReference type="NCBI Taxonomy" id="2879465"/>
    <lineage>
        <taxon>Bacteria</taxon>
        <taxon>Pseudomonadati</taxon>
        <taxon>Bacteroidota</taxon>
        <taxon>Cytophagia</taxon>
        <taxon>Cytophagales</taxon>
        <taxon>Fulvivirgaceae</taxon>
        <taxon>Fulvivirga</taxon>
    </lineage>
</organism>
<evidence type="ECO:0008006" key="4">
    <source>
        <dbReference type="Google" id="ProtNLM"/>
    </source>
</evidence>
<comment type="caution">
    <text evidence="2">The sequence shown here is derived from an EMBL/GenBank/DDBJ whole genome shotgun (WGS) entry which is preliminary data.</text>
</comment>
<dbReference type="PANTHER" id="PTHR37804">
    <property type="entry name" value="CDAA REGULATORY PROTEIN CDAR"/>
    <property type="match status" value="1"/>
</dbReference>
<evidence type="ECO:0000313" key="2">
    <source>
        <dbReference type="EMBL" id="MCA6078663.1"/>
    </source>
</evidence>
<evidence type="ECO:0000256" key="1">
    <source>
        <dbReference type="SAM" id="Phobius"/>
    </source>
</evidence>
<dbReference type="Gene3D" id="2.170.120.40">
    <property type="entry name" value="YbbR-like domain"/>
    <property type="match status" value="1"/>
</dbReference>
<dbReference type="PANTHER" id="PTHR37804:SF1">
    <property type="entry name" value="CDAA REGULATORY PROTEIN CDAR"/>
    <property type="match status" value="1"/>
</dbReference>
<dbReference type="AlphaFoldDB" id="A0A9X1KZ90"/>
<name>A0A9X1KZ90_9BACT</name>